<dbReference type="Pfam" id="PF08448">
    <property type="entry name" value="PAS_4"/>
    <property type="match status" value="2"/>
</dbReference>
<protein>
    <recommendedName>
        <fullName evidence="2">histidine kinase</fullName>
        <ecNumber evidence="2">2.7.13.3</ecNumber>
    </recommendedName>
</protein>
<dbReference type="InterPro" id="IPR000700">
    <property type="entry name" value="PAS-assoc_C"/>
</dbReference>
<organism evidence="7 8">
    <name type="scientific">Ramlibacter henchirensis</name>
    <dbReference type="NCBI Taxonomy" id="204072"/>
    <lineage>
        <taxon>Bacteria</taxon>
        <taxon>Pseudomonadati</taxon>
        <taxon>Pseudomonadota</taxon>
        <taxon>Betaproteobacteria</taxon>
        <taxon>Burkholderiales</taxon>
        <taxon>Comamonadaceae</taxon>
        <taxon>Ramlibacter</taxon>
    </lineage>
</organism>
<evidence type="ECO:0000259" key="5">
    <source>
        <dbReference type="PROSITE" id="PS50109"/>
    </source>
</evidence>
<dbReference type="InterPro" id="IPR001610">
    <property type="entry name" value="PAC"/>
</dbReference>
<dbReference type="InterPro" id="IPR013656">
    <property type="entry name" value="PAS_4"/>
</dbReference>
<evidence type="ECO:0000256" key="4">
    <source>
        <dbReference type="SAM" id="MobiDB-lite"/>
    </source>
</evidence>
<dbReference type="SUPFAM" id="SSF55874">
    <property type="entry name" value="ATPase domain of HSP90 chaperone/DNA topoisomerase II/histidine kinase"/>
    <property type="match status" value="1"/>
</dbReference>
<dbReference type="InterPro" id="IPR005467">
    <property type="entry name" value="His_kinase_dom"/>
</dbReference>
<dbReference type="InterPro" id="IPR004358">
    <property type="entry name" value="Sig_transdc_His_kin-like_C"/>
</dbReference>
<dbReference type="PANTHER" id="PTHR43547">
    <property type="entry name" value="TWO-COMPONENT HISTIDINE KINASE"/>
    <property type="match status" value="1"/>
</dbReference>
<keyword evidence="3" id="KW-0597">Phosphoprotein</keyword>
<evidence type="ECO:0000259" key="6">
    <source>
        <dbReference type="PROSITE" id="PS50113"/>
    </source>
</evidence>
<name>A0A4Z0C668_9BURK</name>
<evidence type="ECO:0000313" key="7">
    <source>
        <dbReference type="EMBL" id="TFZ07207.1"/>
    </source>
</evidence>
<feature type="domain" description="Histidine kinase" evidence="5">
    <location>
        <begin position="727"/>
        <end position="945"/>
    </location>
</feature>
<dbReference type="EC" id="2.7.13.3" evidence="2"/>
<sequence length="946" mass="102852">MLLGLMAGQAAADGADHGHDLLAVAAADLVAQQAADHGTADSAEAGALALFLHFLHGLDRAAGVADRRAGGFDGRDGARRRGGLHDLRHRFDRSRVGGRAGGLLHGRPGRRGLGHALGSRLGGRRLLRRGLVLGGRGLRGLDRRLQLRLLRCGHLGRRRLRRHRRRRSGLVVDGAHHQRAGQAGGGQAQRAQDDPHRARHGAESGRGGLGGTRGLGGGGSRHGRALLWLLVLFITVELGGRRLPRRCTCFGSCPLLAPEALASAQAFRASCADGPSGATHASTLRPHFLLHDVAARSRGLDAPHTRRRAPERCTVKRPPAMSDLRPGPRAPGADVFADAGRLAAAIAEATDDAIFAKDLESRYRFANGATLAAVNRTAAEVLGRTDAEFMEDPDMAHRLMHNDRRVIATGEVLDAEEAIHQADGSLRYWWSRKLPLRDPSGRIVGVLGIARDITERKRVEARMEADHLKLEMGIKAAGLVMAEIDYLTNENHISAELARLLELGDTEMTVPRQAIFDRIHPDDRERYLQAIAEVLKPTSSGHLAIDVRGLLPSGTVRWLHIRLQIVFAVIDGKLQPMRGICAARDVTAEMVAERKLRTAQRLTESVIEGAGALVYAKDLKGRYILSNEAWRAQHGVDREASIGITDGQLFGAEVAAELRASDAQVLERGEHVVVQEKMVVRGRQVTYRSSKFPLYDEGGRIYAVCGVSTDITDVVEADRRKDAFIATLAHELRNPLAPIRNGLEIMRRLEDLPPVARRTRDMMERQLVHLVRLVDDLLDVSRITRDRLDLRLERVTLDQVVAHALESSQPGVEAAGHTLEVHMPAGPVPLRGDLTRLAQVISNLVNNAAKYTPRGGHIVLGGEVLAGQLLLHVKDNGKGIAADMLPQVFDLFVQGEDTRESAQGGLGIGLWLVRKLVELHDGEVGAHSDGPGRGSIFTVRLPLLRE</sequence>
<dbReference type="Pfam" id="PF02518">
    <property type="entry name" value="HATPase_c"/>
    <property type="match status" value="1"/>
</dbReference>
<dbReference type="SUPFAM" id="SSF47384">
    <property type="entry name" value="Homodimeric domain of signal transducing histidine kinase"/>
    <property type="match status" value="1"/>
</dbReference>
<keyword evidence="8" id="KW-1185">Reference proteome</keyword>
<dbReference type="SMART" id="SM00388">
    <property type="entry name" value="HisKA"/>
    <property type="match status" value="1"/>
</dbReference>
<dbReference type="NCBIfam" id="TIGR00229">
    <property type="entry name" value="sensory_box"/>
    <property type="match status" value="2"/>
</dbReference>
<dbReference type="CDD" id="cd00082">
    <property type="entry name" value="HisKA"/>
    <property type="match status" value="1"/>
</dbReference>
<dbReference type="InterPro" id="IPR013655">
    <property type="entry name" value="PAS_fold_3"/>
</dbReference>
<dbReference type="SMART" id="SM00091">
    <property type="entry name" value="PAS"/>
    <property type="match status" value="3"/>
</dbReference>
<evidence type="ECO:0000256" key="1">
    <source>
        <dbReference type="ARBA" id="ARBA00000085"/>
    </source>
</evidence>
<dbReference type="SUPFAM" id="SSF55785">
    <property type="entry name" value="PYP-like sensor domain (PAS domain)"/>
    <property type="match status" value="3"/>
</dbReference>
<dbReference type="PROSITE" id="PS50113">
    <property type="entry name" value="PAC"/>
    <property type="match status" value="1"/>
</dbReference>
<dbReference type="InterPro" id="IPR003594">
    <property type="entry name" value="HATPase_dom"/>
</dbReference>
<dbReference type="InterPro" id="IPR036097">
    <property type="entry name" value="HisK_dim/P_sf"/>
</dbReference>
<dbReference type="PROSITE" id="PS50109">
    <property type="entry name" value="HIS_KIN"/>
    <property type="match status" value="1"/>
</dbReference>
<dbReference type="InterPro" id="IPR035965">
    <property type="entry name" value="PAS-like_dom_sf"/>
</dbReference>
<evidence type="ECO:0000256" key="2">
    <source>
        <dbReference type="ARBA" id="ARBA00012438"/>
    </source>
</evidence>
<accession>A0A4Z0C668</accession>
<dbReference type="PRINTS" id="PR00344">
    <property type="entry name" value="BCTRLSENSOR"/>
</dbReference>
<dbReference type="PANTHER" id="PTHR43547:SF2">
    <property type="entry name" value="HYBRID SIGNAL TRANSDUCTION HISTIDINE KINASE C"/>
    <property type="match status" value="1"/>
</dbReference>
<evidence type="ECO:0000313" key="8">
    <source>
        <dbReference type="Proteomes" id="UP000298180"/>
    </source>
</evidence>
<dbReference type="CDD" id="cd00130">
    <property type="entry name" value="PAS"/>
    <property type="match status" value="2"/>
</dbReference>
<feature type="domain" description="PAC" evidence="6">
    <location>
        <begin position="413"/>
        <end position="465"/>
    </location>
</feature>
<feature type="region of interest" description="Disordered" evidence="4">
    <location>
        <begin position="161"/>
        <end position="216"/>
    </location>
</feature>
<dbReference type="EMBL" id="SMLM01000001">
    <property type="protein sequence ID" value="TFZ07207.1"/>
    <property type="molecule type" value="Genomic_DNA"/>
</dbReference>
<evidence type="ECO:0000256" key="3">
    <source>
        <dbReference type="ARBA" id="ARBA00022553"/>
    </source>
</evidence>
<dbReference type="SMART" id="SM00086">
    <property type="entry name" value="PAC"/>
    <property type="match status" value="3"/>
</dbReference>
<feature type="compositionally biased region" description="Gly residues" evidence="4">
    <location>
        <begin position="204"/>
        <end position="216"/>
    </location>
</feature>
<dbReference type="Gene3D" id="3.30.565.10">
    <property type="entry name" value="Histidine kinase-like ATPase, C-terminal domain"/>
    <property type="match status" value="1"/>
</dbReference>
<comment type="catalytic activity">
    <reaction evidence="1">
        <text>ATP + protein L-histidine = ADP + protein N-phospho-L-histidine.</text>
        <dbReference type="EC" id="2.7.13.3"/>
    </reaction>
</comment>
<proteinExistence type="predicted"/>
<dbReference type="Gene3D" id="3.30.450.20">
    <property type="entry name" value="PAS domain"/>
    <property type="match status" value="3"/>
</dbReference>
<dbReference type="SMART" id="SM00387">
    <property type="entry name" value="HATPase_c"/>
    <property type="match status" value="1"/>
</dbReference>
<dbReference type="GO" id="GO:0000155">
    <property type="term" value="F:phosphorelay sensor kinase activity"/>
    <property type="evidence" value="ECO:0007669"/>
    <property type="project" value="InterPro"/>
</dbReference>
<dbReference type="Proteomes" id="UP000298180">
    <property type="component" value="Unassembled WGS sequence"/>
</dbReference>
<feature type="compositionally biased region" description="Basic and acidic residues" evidence="4">
    <location>
        <begin position="191"/>
        <end position="203"/>
    </location>
</feature>
<dbReference type="Pfam" id="PF08447">
    <property type="entry name" value="PAS_3"/>
    <property type="match status" value="1"/>
</dbReference>
<dbReference type="InterPro" id="IPR000014">
    <property type="entry name" value="PAS"/>
</dbReference>
<dbReference type="AlphaFoldDB" id="A0A4Z0C668"/>
<reference evidence="7 8" key="1">
    <citation type="submission" date="2019-03" db="EMBL/GenBank/DDBJ databases">
        <title>Ramlibacter henchirensis DSM 14656, whole genome shotgun sequence.</title>
        <authorList>
            <person name="Zhang X."/>
            <person name="Feng G."/>
            <person name="Zhu H."/>
        </authorList>
    </citation>
    <scope>NUCLEOTIDE SEQUENCE [LARGE SCALE GENOMIC DNA]</scope>
    <source>
        <strain evidence="7 8">DSM 14656</strain>
    </source>
</reference>
<dbReference type="Gene3D" id="1.10.287.130">
    <property type="match status" value="1"/>
</dbReference>
<dbReference type="Pfam" id="PF00512">
    <property type="entry name" value="HisKA"/>
    <property type="match status" value="1"/>
</dbReference>
<comment type="caution">
    <text evidence="7">The sequence shown here is derived from an EMBL/GenBank/DDBJ whole genome shotgun (WGS) entry which is preliminary data.</text>
</comment>
<dbReference type="InterPro" id="IPR003661">
    <property type="entry name" value="HisK_dim/P_dom"/>
</dbReference>
<dbReference type="InterPro" id="IPR036890">
    <property type="entry name" value="HATPase_C_sf"/>
</dbReference>
<dbReference type="OrthoDB" id="9757990at2"/>
<gene>
    <name evidence="7" type="ORF">EZ313_11545</name>
</gene>